<protein>
    <recommendedName>
        <fullName evidence="3">DUF8206 domain-containing protein</fullName>
    </recommendedName>
</protein>
<feature type="compositionally biased region" description="Polar residues" evidence="2">
    <location>
        <begin position="657"/>
        <end position="667"/>
    </location>
</feature>
<evidence type="ECO:0000256" key="2">
    <source>
        <dbReference type="SAM" id="MobiDB-lite"/>
    </source>
</evidence>
<gene>
    <name evidence="4" type="ORF">ABEB36_008299</name>
</gene>
<comment type="caution">
    <text evidence="4">The sequence shown here is derived from an EMBL/GenBank/DDBJ whole genome shotgun (WGS) entry which is preliminary data.</text>
</comment>
<dbReference type="PANTHER" id="PTHR32046">
    <property type="entry name" value="G DOMAIN-CONTAINING PROTEIN"/>
    <property type="match status" value="1"/>
</dbReference>
<feature type="compositionally biased region" description="Basic and acidic residues" evidence="2">
    <location>
        <begin position="610"/>
        <end position="636"/>
    </location>
</feature>
<feature type="region of interest" description="Disordered" evidence="2">
    <location>
        <begin position="740"/>
        <end position="923"/>
    </location>
</feature>
<dbReference type="InterPro" id="IPR025662">
    <property type="entry name" value="Sigma_54_int_dom_ATP-bd_1"/>
</dbReference>
<evidence type="ECO:0000259" key="3">
    <source>
        <dbReference type="Pfam" id="PF26633"/>
    </source>
</evidence>
<keyword evidence="5" id="KW-1185">Reference proteome</keyword>
<evidence type="ECO:0000313" key="5">
    <source>
        <dbReference type="Proteomes" id="UP001566132"/>
    </source>
</evidence>
<dbReference type="Pfam" id="PF26633">
    <property type="entry name" value="DUF8206"/>
    <property type="match status" value="1"/>
</dbReference>
<sequence length="923" mass="106204">MSSSENKILEIMKNLNLNMDHKKEINILLLGETGVGKSTFINSVFNYLQFQDFEKAKKEKLNVLIPASFMVADKNYDMKFVQIGPNEDKNEDLTTGASATQFVKTYSFYINDGKTLIRLIDTPGMGDTRGFEADQQNCENILGYINRVHQLHAICYLMKAQQARITAYFQYCVTEIFSRLEKSASKNIIFVFTHSRGSHYGPDHTLELLKKIVNDIKKQPAHAEIPLDRNVFYFDNEAFQTLAAIKKGVEFSADVISASTESWKRSMQQCWLMFNYTLELTPHFVHNTCSVNEARNVISHLSQPMADIVQLVQDNIQILTNRENDLNIDTESLEELKNKLYIPVIDLKVIKLTEPVTVCTDLECTETLLVAKGITENHYKTRCHNPCYLQNVPKDIINSPELLQCACIGPDQNCTQCGHSYMVHMHVYYETEKKSIQKIDPTISQNIDTKEAAIENTKRVIVSIKQRKEQLENELAIIIRNNAKFAYFLSNNAITVFNDSYATYINYLIQREKSLGNDFDSIKLAGLERLLREHNEIKAVFSKAAEMQKKLGKQDDVTSEDISSTKIELFKLPLYGKKIKELYELQRKTICKEYTYTEYVHEGVFKKTEEAVKEKKKDNDKKKEKTFGKNRDKEEVSGSNRRRNTFSDMQRGKPTSHRNYQEQQFRRNSSSSHHENNHHIRMNSNPRGRPFMDHPLERQSPSIPPLMNEYFDPRGPPGNYYGGPFPNMFWDQRNLPPTATNFSGQYPYPQYEYNSKPNSQHNSASGENSSTKFEVKIVANQENPDDRYPSTRRRPHDDCYNRPHYPPYNAGYSAYSYPNQGTFHQNYAPTDGSNYHHQPRPVYDGRYNAPGPSMVYHQPTLNRSRDARNNSSNRNNSNQQKSNSSGKKGQSGISRRFRKKNHNNAKNGNNDADSDSSAASSNK</sequence>
<feature type="domain" description="DUF8206" evidence="3">
    <location>
        <begin position="351"/>
        <end position="430"/>
    </location>
</feature>
<dbReference type="SUPFAM" id="SSF52540">
    <property type="entry name" value="P-loop containing nucleoside triphosphate hydrolases"/>
    <property type="match status" value="1"/>
</dbReference>
<feature type="region of interest" description="Disordered" evidence="2">
    <location>
        <begin position="610"/>
        <end position="700"/>
    </location>
</feature>
<proteinExistence type="predicted"/>
<feature type="compositionally biased region" description="Polar residues" evidence="2">
    <location>
        <begin position="816"/>
        <end position="836"/>
    </location>
</feature>
<dbReference type="AlphaFoldDB" id="A0ABD1EQH3"/>
<reference evidence="4 5" key="1">
    <citation type="submission" date="2024-05" db="EMBL/GenBank/DDBJ databases">
        <title>Genetic variation in Jamaican populations of the coffee berry borer (Hypothenemus hampei).</title>
        <authorList>
            <person name="Errbii M."/>
            <person name="Myrie A."/>
        </authorList>
    </citation>
    <scope>NUCLEOTIDE SEQUENCE [LARGE SCALE GENOMIC DNA]</scope>
    <source>
        <strain evidence="4">JA-Hopewell-2020-01-JO</strain>
        <tissue evidence="4">Whole body</tissue>
    </source>
</reference>
<accession>A0ABD1EQH3</accession>
<dbReference type="InterPro" id="IPR027417">
    <property type="entry name" value="P-loop_NTPase"/>
</dbReference>
<organism evidence="4 5">
    <name type="scientific">Hypothenemus hampei</name>
    <name type="common">Coffee berry borer</name>
    <dbReference type="NCBI Taxonomy" id="57062"/>
    <lineage>
        <taxon>Eukaryota</taxon>
        <taxon>Metazoa</taxon>
        <taxon>Ecdysozoa</taxon>
        <taxon>Arthropoda</taxon>
        <taxon>Hexapoda</taxon>
        <taxon>Insecta</taxon>
        <taxon>Pterygota</taxon>
        <taxon>Neoptera</taxon>
        <taxon>Endopterygota</taxon>
        <taxon>Coleoptera</taxon>
        <taxon>Polyphaga</taxon>
        <taxon>Cucujiformia</taxon>
        <taxon>Curculionidae</taxon>
        <taxon>Scolytinae</taxon>
        <taxon>Hypothenemus</taxon>
    </lineage>
</organism>
<dbReference type="PANTHER" id="PTHR32046:SF11">
    <property type="entry name" value="IMMUNE-ASSOCIATED NUCLEOTIDE-BINDING PROTEIN 10-LIKE"/>
    <property type="match status" value="1"/>
</dbReference>
<dbReference type="PROSITE" id="PS00675">
    <property type="entry name" value="SIGMA54_INTERACT_1"/>
    <property type="match status" value="1"/>
</dbReference>
<evidence type="ECO:0000256" key="1">
    <source>
        <dbReference type="SAM" id="Coils"/>
    </source>
</evidence>
<name>A0ABD1EQH3_HYPHA</name>
<keyword evidence="1" id="KW-0175">Coiled coil</keyword>
<feature type="coiled-coil region" evidence="1">
    <location>
        <begin position="454"/>
        <end position="481"/>
    </location>
</feature>
<evidence type="ECO:0000313" key="4">
    <source>
        <dbReference type="EMBL" id="KAL1497317.1"/>
    </source>
</evidence>
<feature type="compositionally biased region" description="Basic and acidic residues" evidence="2">
    <location>
        <begin position="784"/>
        <end position="801"/>
    </location>
</feature>
<dbReference type="EMBL" id="JBDJPC010000006">
    <property type="protein sequence ID" value="KAL1497317.1"/>
    <property type="molecule type" value="Genomic_DNA"/>
</dbReference>
<feature type="compositionally biased region" description="Low complexity" evidence="2">
    <location>
        <begin position="904"/>
        <end position="923"/>
    </location>
</feature>
<feature type="compositionally biased region" description="Low complexity" evidence="2">
    <location>
        <begin position="869"/>
        <end position="894"/>
    </location>
</feature>
<dbReference type="InterPro" id="IPR058519">
    <property type="entry name" value="DUF8206"/>
</dbReference>
<dbReference type="Gene3D" id="3.40.50.300">
    <property type="entry name" value="P-loop containing nucleotide triphosphate hydrolases"/>
    <property type="match status" value="1"/>
</dbReference>
<dbReference type="Proteomes" id="UP001566132">
    <property type="component" value="Unassembled WGS sequence"/>
</dbReference>
<dbReference type="CDD" id="cd00882">
    <property type="entry name" value="Ras_like_GTPase"/>
    <property type="match status" value="1"/>
</dbReference>
<feature type="compositionally biased region" description="Polar residues" evidence="2">
    <location>
        <begin position="752"/>
        <end position="772"/>
    </location>
</feature>